<comment type="caution">
    <text evidence="5">The sequence shown here is derived from an EMBL/GenBank/DDBJ whole genome shotgun (WGS) entry which is preliminary data.</text>
</comment>
<comment type="similarity">
    <text evidence="2 4">Belongs to the glucose-6-phosphate 1-epimerase family.</text>
</comment>
<organism evidence="5 6">
    <name type="scientific">Noviherbaspirillum suwonense</name>
    <dbReference type="NCBI Taxonomy" id="1224511"/>
    <lineage>
        <taxon>Bacteria</taxon>
        <taxon>Pseudomonadati</taxon>
        <taxon>Pseudomonadota</taxon>
        <taxon>Betaproteobacteria</taxon>
        <taxon>Burkholderiales</taxon>
        <taxon>Oxalobacteraceae</taxon>
        <taxon>Noviherbaspirillum</taxon>
    </lineage>
</organism>
<dbReference type="SUPFAM" id="SSF74650">
    <property type="entry name" value="Galactose mutarotase-like"/>
    <property type="match status" value="1"/>
</dbReference>
<dbReference type="Gene3D" id="2.70.98.10">
    <property type="match status" value="1"/>
</dbReference>
<dbReference type="CDD" id="cd09020">
    <property type="entry name" value="D-hex-6-P-epi_like"/>
    <property type="match status" value="1"/>
</dbReference>
<dbReference type="Proteomes" id="UP001158049">
    <property type="component" value="Unassembled WGS sequence"/>
</dbReference>
<dbReference type="InterPro" id="IPR014718">
    <property type="entry name" value="GH-type_carb-bd"/>
</dbReference>
<evidence type="ECO:0000256" key="1">
    <source>
        <dbReference type="ARBA" id="ARBA00001096"/>
    </source>
</evidence>
<dbReference type="PANTHER" id="PTHR11122">
    <property type="entry name" value="APOSPORY-ASSOCIATED PROTEIN C-RELATED"/>
    <property type="match status" value="1"/>
</dbReference>
<dbReference type="Pfam" id="PF01263">
    <property type="entry name" value="Aldose_epim"/>
    <property type="match status" value="1"/>
</dbReference>
<name>A0ABY1QU40_9BURK</name>
<evidence type="ECO:0000256" key="3">
    <source>
        <dbReference type="ARBA" id="ARBA00023235"/>
    </source>
</evidence>
<dbReference type="InterPro" id="IPR025532">
    <property type="entry name" value="G6P_1-epimerase"/>
</dbReference>
<keyword evidence="6" id="KW-1185">Reference proteome</keyword>
<dbReference type="InterPro" id="IPR008183">
    <property type="entry name" value="Aldose_1/G6P_1-epimerase"/>
</dbReference>
<comment type="catalytic activity">
    <reaction evidence="1">
        <text>alpha-D-glucose 6-phosphate = beta-D-glucose 6-phosphate</text>
        <dbReference type="Rhea" id="RHEA:16249"/>
        <dbReference type="ChEBI" id="CHEBI:58225"/>
        <dbReference type="ChEBI" id="CHEBI:58247"/>
        <dbReference type="EC" id="5.1.3.15"/>
    </reaction>
</comment>
<reference evidence="5 6" key="1">
    <citation type="submission" date="2017-05" db="EMBL/GenBank/DDBJ databases">
        <authorList>
            <person name="Varghese N."/>
            <person name="Submissions S."/>
        </authorList>
    </citation>
    <scope>NUCLEOTIDE SEQUENCE [LARGE SCALE GENOMIC DNA]</scope>
    <source>
        <strain evidence="5 6">DSM 26001</strain>
    </source>
</reference>
<evidence type="ECO:0000313" key="6">
    <source>
        <dbReference type="Proteomes" id="UP001158049"/>
    </source>
</evidence>
<evidence type="ECO:0000256" key="4">
    <source>
        <dbReference type="PIRNR" id="PIRNR016020"/>
    </source>
</evidence>
<proteinExistence type="inferred from homology"/>
<dbReference type="EMBL" id="FXUL01000027">
    <property type="protein sequence ID" value="SMP77998.1"/>
    <property type="molecule type" value="Genomic_DNA"/>
</dbReference>
<evidence type="ECO:0000313" key="5">
    <source>
        <dbReference type="EMBL" id="SMP77998.1"/>
    </source>
</evidence>
<accession>A0ABY1QU40</accession>
<sequence>MHSESSFHPDDFPDTLQDLPGIRLDAGAVGQAFVAAQGAQVVSWHAADGIERLYLSPSTGGLTRDGRKAMPIRGGVPICFPQFSDRGSMVKHGFARNLPWRLDQRAQASLTMTQRDGDASRQHWPHAFEAQLSVRMEFGALEILFTVVNTDSVAFSFTTALHTYLRVDDIRQIRLLGLEGVAYQDATDGCKVKTQQETALSIPAEVDRVYLNPPGIVRMVEQDRSLLTISQQGFCDTVVWNPGPDRARMLADMPDEDWLHMLCVEAACASAAVTLAPGERWEGSQRLCVG</sequence>
<dbReference type="RefSeq" id="WP_283445022.1">
    <property type="nucleotide sequence ID" value="NZ_FXUL01000027.1"/>
</dbReference>
<keyword evidence="3 4" id="KW-0413">Isomerase</keyword>
<dbReference type="PANTHER" id="PTHR11122:SF13">
    <property type="entry name" value="GLUCOSE-6-PHOSPHATE 1-EPIMERASE"/>
    <property type="match status" value="1"/>
</dbReference>
<gene>
    <name evidence="5" type="ORF">SAMN06295970_12781</name>
</gene>
<dbReference type="PIRSF" id="PIRSF016020">
    <property type="entry name" value="PHexose_mutarotase"/>
    <property type="match status" value="1"/>
</dbReference>
<dbReference type="EC" id="5.1.3.15" evidence="4"/>
<dbReference type="InterPro" id="IPR011013">
    <property type="entry name" value="Gal_mutarotase_sf_dom"/>
</dbReference>
<evidence type="ECO:0000256" key="2">
    <source>
        <dbReference type="ARBA" id="ARBA00005866"/>
    </source>
</evidence>
<protein>
    <recommendedName>
        <fullName evidence="4">Putative glucose-6-phosphate 1-epimerase</fullName>
        <ecNumber evidence="4">5.1.3.15</ecNumber>
    </recommendedName>
</protein>